<protein>
    <submittedName>
        <fullName evidence="2">Uncharacterized protein</fullName>
    </submittedName>
</protein>
<feature type="compositionally biased region" description="Polar residues" evidence="1">
    <location>
        <begin position="839"/>
        <end position="860"/>
    </location>
</feature>
<feature type="region of interest" description="Disordered" evidence="1">
    <location>
        <begin position="594"/>
        <end position="613"/>
    </location>
</feature>
<accession>V4C4A9</accession>
<dbReference type="GeneID" id="20251028"/>
<dbReference type="RefSeq" id="XP_009052949.1">
    <property type="nucleotide sequence ID" value="XM_009054701.1"/>
</dbReference>
<feature type="region of interest" description="Disordered" evidence="1">
    <location>
        <begin position="828"/>
        <end position="904"/>
    </location>
</feature>
<feature type="compositionally biased region" description="Basic residues" evidence="1">
    <location>
        <begin position="438"/>
        <end position="483"/>
    </location>
</feature>
<organism evidence="2 3">
    <name type="scientific">Lottia gigantea</name>
    <name type="common">Giant owl limpet</name>
    <dbReference type="NCBI Taxonomy" id="225164"/>
    <lineage>
        <taxon>Eukaryota</taxon>
        <taxon>Metazoa</taxon>
        <taxon>Spiralia</taxon>
        <taxon>Lophotrochozoa</taxon>
        <taxon>Mollusca</taxon>
        <taxon>Gastropoda</taxon>
        <taxon>Patellogastropoda</taxon>
        <taxon>Lottioidea</taxon>
        <taxon>Lottiidae</taxon>
        <taxon>Lottia</taxon>
    </lineage>
</organism>
<feature type="region of interest" description="Disordered" evidence="1">
    <location>
        <begin position="1"/>
        <end position="35"/>
    </location>
</feature>
<dbReference type="CTD" id="20251028"/>
<sequence>MNECRKDCTDEDSSSVCYSSTSDCDSEPDVPGQSHDKIFSVQQTSGYNEGQLKLTFSMKESKGDDVEQESNILFTSPQTTVNPPVIVSALPVLNPEVHVPVRNEVTIPPMDQNSLKGKTQSRNVFDSSANWLCPTSSGSSQDTRLPSTSSSKPYQLASYKQTKHRDNSNAKSGSESDREYSGDCATDTESTSTKISDIFLAPGSNRSYFSTDEDVDDRSRLSKHRRHLDGAEQLLKLDSMPNVSPDSGIQSIGGSPSGNDSPESVSHGDTGINVIHETQIECRTDININKTVSNYVQEVRKVSLASESDLSMKYSEPVQTMSPIKSTTTVTTSCNVEDKKVTSSSKSCEKRHSEKCQGDVSRPSVGRPPKRKKFEYLSKYKKSTLYSNVDSSTSLINVQTDINRNMFPEPSPLRNDVFDGPSTSTGPLNNDSVSNSPVKKRGPGRPKGSRNKFPSKKKIHSVLKVKGSQKTKVKGKPGRKKKIFGNNLQAGNMLGQNGEIKIKRGPGRPRKNPLPPPTLGSPNQQDKRLASDSEFSSLIQSVTNNIQKQFDTRREFSFGTSAKNLHNFKSQSSPSKSPSKPTSKVRKPKLHVMMRHKKRKRKKKFAKQSMGGFGGFPAKNTNSSFAKIKPARMAKPLSLSSSFLSFTTPASSSSSTIKPALFDSMKFRAPVSDTIVEPSPTNVFSFAYQNQDCESKKKRNKKLLYFRSKHKNIIDPVLNANYYEMMNSMEKLAISEKPEENYIRVRPGEVLLPSIFRLTKINVKKKKKEKVVVEKPKKTKIPKELYEPLLMKEKGKPGRKKSTSISEEIPTVLEDHTHDIQAAIHQQCLPPKKRHKMTMYTNSSPPLPSTKDSSPGTGVTPTPEKRKVGRPRKYPLPTPKPKESPSTNTTGGPESAKTKILSTK</sequence>
<dbReference type="OrthoDB" id="79252at2759"/>
<feature type="region of interest" description="Disordered" evidence="1">
    <location>
        <begin position="406"/>
        <end position="531"/>
    </location>
</feature>
<feature type="compositionally biased region" description="Polar residues" evidence="1">
    <location>
        <begin position="421"/>
        <end position="437"/>
    </location>
</feature>
<dbReference type="HOGENOM" id="CLU_320871_0_0_1"/>
<dbReference type="STRING" id="225164.V4C4A9"/>
<dbReference type="InterPro" id="IPR017956">
    <property type="entry name" value="AT_hook_DNA-bd_motif"/>
</dbReference>
<feature type="compositionally biased region" description="Polar residues" evidence="1">
    <location>
        <begin position="135"/>
        <end position="153"/>
    </location>
</feature>
<dbReference type="AlphaFoldDB" id="V4C4A9"/>
<feature type="compositionally biased region" description="Basic and acidic residues" evidence="1">
    <location>
        <begin position="164"/>
        <end position="181"/>
    </location>
</feature>
<evidence type="ECO:0000313" key="3">
    <source>
        <dbReference type="Proteomes" id="UP000030746"/>
    </source>
</evidence>
<evidence type="ECO:0000313" key="2">
    <source>
        <dbReference type="EMBL" id="ESO96364.1"/>
    </source>
</evidence>
<feature type="compositionally biased region" description="Low complexity" evidence="1">
    <location>
        <begin position="14"/>
        <end position="23"/>
    </location>
</feature>
<gene>
    <name evidence="2" type="ORF">LOTGIDRAFT_239315</name>
</gene>
<dbReference type="SMART" id="SM00384">
    <property type="entry name" value="AT_hook"/>
    <property type="match status" value="3"/>
</dbReference>
<feature type="compositionally biased region" description="Low complexity" evidence="1">
    <location>
        <begin position="244"/>
        <end position="258"/>
    </location>
</feature>
<feature type="region of interest" description="Disordered" evidence="1">
    <location>
        <begin position="784"/>
        <end position="805"/>
    </location>
</feature>
<feature type="region of interest" description="Disordered" evidence="1">
    <location>
        <begin position="206"/>
        <end position="269"/>
    </location>
</feature>
<feature type="region of interest" description="Disordered" evidence="1">
    <location>
        <begin position="135"/>
        <end position="191"/>
    </location>
</feature>
<dbReference type="Proteomes" id="UP000030746">
    <property type="component" value="Unassembled WGS sequence"/>
</dbReference>
<feature type="compositionally biased region" description="Low complexity" evidence="1">
    <location>
        <begin position="569"/>
        <end position="582"/>
    </location>
</feature>
<dbReference type="GO" id="GO:0003677">
    <property type="term" value="F:DNA binding"/>
    <property type="evidence" value="ECO:0007669"/>
    <property type="project" value="InterPro"/>
</dbReference>
<evidence type="ECO:0000256" key="1">
    <source>
        <dbReference type="SAM" id="MobiDB-lite"/>
    </source>
</evidence>
<dbReference type="KEGG" id="lgi:LOTGIDRAFT_239315"/>
<reference evidence="2 3" key="1">
    <citation type="journal article" date="2013" name="Nature">
        <title>Insights into bilaterian evolution from three spiralian genomes.</title>
        <authorList>
            <person name="Simakov O."/>
            <person name="Marletaz F."/>
            <person name="Cho S.J."/>
            <person name="Edsinger-Gonzales E."/>
            <person name="Havlak P."/>
            <person name="Hellsten U."/>
            <person name="Kuo D.H."/>
            <person name="Larsson T."/>
            <person name="Lv J."/>
            <person name="Arendt D."/>
            <person name="Savage R."/>
            <person name="Osoegawa K."/>
            <person name="de Jong P."/>
            <person name="Grimwood J."/>
            <person name="Chapman J.A."/>
            <person name="Shapiro H."/>
            <person name="Aerts A."/>
            <person name="Otillar R.P."/>
            <person name="Terry A.Y."/>
            <person name="Boore J.L."/>
            <person name="Grigoriev I.V."/>
            <person name="Lindberg D.R."/>
            <person name="Seaver E.C."/>
            <person name="Weisblat D.A."/>
            <person name="Putnam N.H."/>
            <person name="Rokhsar D.S."/>
        </authorList>
    </citation>
    <scope>NUCLEOTIDE SEQUENCE [LARGE SCALE GENOMIC DNA]</scope>
</reference>
<name>V4C4A9_LOTGI</name>
<feature type="region of interest" description="Disordered" evidence="1">
    <location>
        <begin position="343"/>
        <end position="372"/>
    </location>
</feature>
<keyword evidence="3" id="KW-1185">Reference proteome</keyword>
<feature type="compositionally biased region" description="Basic residues" evidence="1">
    <location>
        <begin position="594"/>
        <end position="606"/>
    </location>
</feature>
<proteinExistence type="predicted"/>
<feature type="region of interest" description="Disordered" evidence="1">
    <location>
        <begin position="562"/>
        <end position="589"/>
    </location>
</feature>
<feature type="compositionally biased region" description="Basic and acidic residues" evidence="1">
    <location>
        <begin position="343"/>
        <end position="357"/>
    </location>
</feature>
<dbReference type="EMBL" id="KB201470">
    <property type="protein sequence ID" value="ESO96364.1"/>
    <property type="molecule type" value="Genomic_DNA"/>
</dbReference>
<feature type="compositionally biased region" description="Basic and acidic residues" evidence="1">
    <location>
        <begin position="784"/>
        <end position="796"/>
    </location>
</feature>